<protein>
    <submittedName>
        <fullName evidence="1">Uncharacterized protein</fullName>
    </submittedName>
</protein>
<accession>X2EXF9</accession>
<organism evidence="1">
    <name type="scientific">Raoultella phage vB_RorM-ISF6</name>
    <dbReference type="NCBI Taxonomy" id="1470464"/>
    <lineage>
        <taxon>Viruses</taxon>
        <taxon>Duplodnaviria</taxon>
        <taxon>Heunggongvirae</taxon>
        <taxon>Uroviricota</taxon>
        <taxon>Caudoviricetes</taxon>
    </lineage>
</organism>
<evidence type="ECO:0000313" key="1">
    <source>
        <dbReference type="EMBL" id="AHM63672.1"/>
    </source>
</evidence>
<name>X2EXF9_9CAUD</name>
<sequence>MLTRKLAAIGSAVKLLATTLLTPATIKTHRPRWTAACVSDWMSGKVARMNCVNQRCVSNLPQNALERPTLVTTVSGWALVQVRT</sequence>
<dbReference type="EMBL" id="KF964564">
    <property type="protein sequence ID" value="AHM63672.1"/>
    <property type="molecule type" value="Genomic_DNA"/>
</dbReference>
<proteinExistence type="predicted"/>
<reference evidence="1" key="1">
    <citation type="submission" date="2013-12" db="EMBL/GenBank/DDBJ databases">
        <title>Isolation and characterization of two novel temperate phages for facultative methylotroph Raoultella.</title>
        <authorList>
            <person name="Zamani I."/>
            <person name="Bouzari M."/>
            <person name="Emtiazi G."/>
            <person name="Ghasemi S.M."/>
            <person name="Chang H.-I."/>
        </authorList>
    </citation>
    <scope>NUCLEOTIDE SEQUENCE</scope>
    <source>
        <strain evidence="1">ISF6</strain>
    </source>
</reference>